<sequence>MRISISHRLARLRRILATLSVAAVTMTLAACADGLAEHFRPHPPSDTVIADDPGYAETPEDRRPPRALRPDRREKDRQDALGESSEPGEPGRLSGEAPEPDTPPVQEIPATLRPDGREVQMTGAGITLAFGETATVATSTDDGRLLIWNVTVYDKVVRSPAQVPLTTPTDGDGVDHYVCYAYDVTYLGVDTPVSPDTPALRGIPDTTRAPVPAPRMTPVAPDGSDAIHVLGGEDDGCGIPVTNRVPVSEGALVRDHAYARGSIGAVMAETGDAPDGTSTAPPTGVRFDYDSHGPALPASIRWGA</sequence>
<dbReference type="EMBL" id="CP006842">
    <property type="protein sequence ID" value="AHW63034.1"/>
    <property type="molecule type" value="Genomic_DNA"/>
</dbReference>
<dbReference type="HOGENOM" id="CLU_086596_0_0_11"/>
<feature type="compositionally biased region" description="Basic and acidic residues" evidence="1">
    <location>
        <begin position="59"/>
        <end position="80"/>
    </location>
</feature>
<name>X5DP04_9CORY</name>
<proteinExistence type="predicted"/>
<dbReference type="STRING" id="1404245.CGLY_02930"/>
<dbReference type="AlphaFoldDB" id="X5DP04"/>
<keyword evidence="2" id="KW-0732">Signal</keyword>
<reference evidence="3 4" key="1">
    <citation type="journal article" date="2015" name="Int. J. Syst. Evol. Microbiol.">
        <title>Revisiting Corynebacterium glyciniphilum (ex Kubota et al., 1972) sp. nov., nom. rev., isolated from putrefied banana.</title>
        <authorList>
            <person name="Al-Dilaimi A."/>
            <person name="Bednarz H."/>
            <person name="Lomker A."/>
            <person name="Niehaus K."/>
            <person name="Kalinowski J."/>
            <person name="Ruckert C."/>
        </authorList>
    </citation>
    <scope>NUCLEOTIDE SEQUENCE [LARGE SCALE GENOMIC DNA]</scope>
    <source>
        <strain evidence="3">AJ 3170</strain>
    </source>
</reference>
<feature type="region of interest" description="Disordered" evidence="1">
    <location>
        <begin position="38"/>
        <end position="118"/>
    </location>
</feature>
<feature type="chain" id="PRO_5004955933" evidence="2">
    <location>
        <begin position="33"/>
        <end position="304"/>
    </location>
</feature>
<dbReference type="RefSeq" id="WP_052539560.1">
    <property type="nucleotide sequence ID" value="NZ_CP006842.1"/>
</dbReference>
<protein>
    <submittedName>
        <fullName evidence="3">Putative secreted protein</fullName>
    </submittedName>
</protein>
<dbReference type="OrthoDB" id="4411655at2"/>
<feature type="signal peptide" evidence="2">
    <location>
        <begin position="1"/>
        <end position="32"/>
    </location>
</feature>
<keyword evidence="4" id="KW-1185">Reference proteome</keyword>
<accession>X5DP04</accession>
<dbReference type="eggNOG" id="ENOG5031JG2">
    <property type="taxonomic scope" value="Bacteria"/>
</dbReference>
<evidence type="ECO:0000313" key="4">
    <source>
        <dbReference type="Proteomes" id="UP000023703"/>
    </source>
</evidence>
<evidence type="ECO:0000313" key="3">
    <source>
        <dbReference type="EMBL" id="AHW63034.1"/>
    </source>
</evidence>
<organism evidence="3 4">
    <name type="scientific">Corynebacterium glyciniphilum AJ 3170</name>
    <dbReference type="NCBI Taxonomy" id="1404245"/>
    <lineage>
        <taxon>Bacteria</taxon>
        <taxon>Bacillati</taxon>
        <taxon>Actinomycetota</taxon>
        <taxon>Actinomycetes</taxon>
        <taxon>Mycobacteriales</taxon>
        <taxon>Corynebacteriaceae</taxon>
        <taxon>Corynebacterium</taxon>
    </lineage>
</organism>
<evidence type="ECO:0000256" key="2">
    <source>
        <dbReference type="SAM" id="SignalP"/>
    </source>
</evidence>
<dbReference type="PROSITE" id="PS51257">
    <property type="entry name" value="PROKAR_LIPOPROTEIN"/>
    <property type="match status" value="1"/>
</dbReference>
<dbReference type="Proteomes" id="UP000023703">
    <property type="component" value="Chromosome"/>
</dbReference>
<evidence type="ECO:0000256" key="1">
    <source>
        <dbReference type="SAM" id="MobiDB-lite"/>
    </source>
</evidence>
<gene>
    <name evidence="3" type="ORF">CGLY_02930</name>
</gene>
<dbReference type="KEGG" id="cgy:CGLY_02930"/>